<name>I3TD93_THEC1</name>
<dbReference type="RefSeq" id="WP_014736981.1">
    <property type="nucleotide sequence ID" value="NC_017954.1"/>
</dbReference>
<dbReference type="HOGENOM" id="CLU_3210935_0_0_2"/>
<protein>
    <submittedName>
        <fullName evidence="1">Uncharacterized protein</fullName>
    </submittedName>
</protein>
<evidence type="ECO:0000313" key="2">
    <source>
        <dbReference type="Proteomes" id="UP000005270"/>
    </source>
</evidence>
<dbReference type="KEGG" id="thg:TCELL_0306"/>
<proteinExistence type="predicted"/>
<keyword evidence="2" id="KW-1185">Reference proteome</keyword>
<organism evidence="1 2">
    <name type="scientific">Thermogladius calderae (strain DSM 22663 / VKM B-2946 / 1633)</name>
    <dbReference type="NCBI Taxonomy" id="1184251"/>
    <lineage>
        <taxon>Archaea</taxon>
        <taxon>Thermoproteota</taxon>
        <taxon>Thermoprotei</taxon>
        <taxon>Desulfurococcales</taxon>
        <taxon>Desulfurococcaceae</taxon>
        <taxon>Thermogladius</taxon>
    </lineage>
</organism>
<dbReference type="EMBL" id="CP003531">
    <property type="protein sequence ID" value="AFK50731.1"/>
    <property type="molecule type" value="Genomic_DNA"/>
</dbReference>
<dbReference type="GeneID" id="78824235"/>
<dbReference type="Proteomes" id="UP000005270">
    <property type="component" value="Chromosome"/>
</dbReference>
<dbReference type="InParanoid" id="I3TD93"/>
<accession>I3TD93</accession>
<dbReference type="STRING" id="1184251.TCELL_0306"/>
<sequence>MNRSVCPNPVWKFAFELRPATRPSRKTAGKEALLDLLSKLEEGK</sequence>
<gene>
    <name evidence="1" type="ordered locus">TCELL_0306</name>
</gene>
<dbReference type="eggNOG" id="arCOG08874">
    <property type="taxonomic scope" value="Archaea"/>
</dbReference>
<dbReference type="AlphaFoldDB" id="I3TD93"/>
<evidence type="ECO:0000313" key="1">
    <source>
        <dbReference type="EMBL" id="AFK50731.1"/>
    </source>
</evidence>
<reference evidence="1 2" key="1">
    <citation type="journal article" date="2012" name="J. Bacteriol.">
        <title>Complete genome sequence of the hyperthermophilic cellulolytic Crenarchaeon 'Thermogladius cellulolyticus' 1633.</title>
        <authorList>
            <person name="Mardanov A.V."/>
            <person name="Kochetkova T.V."/>
            <person name="Beletsky A.V."/>
            <person name="Bonch-Osmolovskaya E.A."/>
            <person name="Ravin N.V."/>
            <person name="Skryabin K.G."/>
        </authorList>
    </citation>
    <scope>NUCLEOTIDE SEQUENCE [LARGE SCALE GENOMIC DNA]</scope>
    <source>
        <strain evidence="2">DSM 22663 / VKM B-2946 / 1633</strain>
    </source>
</reference>